<evidence type="ECO:0000313" key="5">
    <source>
        <dbReference type="Proteomes" id="UP001597045"/>
    </source>
</evidence>
<dbReference type="InterPro" id="IPR000026">
    <property type="entry name" value="N1-like"/>
</dbReference>
<evidence type="ECO:0000313" key="4">
    <source>
        <dbReference type="EMBL" id="MFD1049047.1"/>
    </source>
</evidence>
<dbReference type="Gene3D" id="3.10.450.30">
    <property type="entry name" value="Microbial ribonucleases"/>
    <property type="match status" value="1"/>
</dbReference>
<sequence length="137" mass="14697">MTNITSRALKVLVALLIGLVGVGVPASASADSLAIQAACGNTSGFQKVNLSALPSQATDTVRLIQQGGPFPYRQDGQVFQNREHVLPLCSASYYHEYTVKTPGSSDRGARRIITGSAGEYFYTSDHYASFRLVNIRA</sequence>
<evidence type="ECO:0000256" key="3">
    <source>
        <dbReference type="SAM" id="SignalP"/>
    </source>
</evidence>
<keyword evidence="1" id="KW-0540">Nuclease</keyword>
<feature type="signal peptide" evidence="3">
    <location>
        <begin position="1"/>
        <end position="30"/>
    </location>
</feature>
<dbReference type="SUPFAM" id="SSF53933">
    <property type="entry name" value="Microbial ribonucleases"/>
    <property type="match status" value="1"/>
</dbReference>
<dbReference type="InterPro" id="IPR016191">
    <property type="entry name" value="Ribonuclease/ribotoxin"/>
</dbReference>
<organism evidence="4 5">
    <name type="scientific">Kibdelosporangium lantanae</name>
    <dbReference type="NCBI Taxonomy" id="1497396"/>
    <lineage>
        <taxon>Bacteria</taxon>
        <taxon>Bacillati</taxon>
        <taxon>Actinomycetota</taxon>
        <taxon>Actinomycetes</taxon>
        <taxon>Pseudonocardiales</taxon>
        <taxon>Pseudonocardiaceae</taxon>
        <taxon>Kibdelosporangium</taxon>
    </lineage>
</organism>
<gene>
    <name evidence="4" type="ORF">ACFQ1S_27690</name>
</gene>
<dbReference type="EMBL" id="JBHTIS010001945">
    <property type="protein sequence ID" value="MFD1049047.1"/>
    <property type="molecule type" value="Genomic_DNA"/>
</dbReference>
<dbReference type="CDD" id="cd00607">
    <property type="entry name" value="RNase_Sa"/>
    <property type="match status" value="1"/>
</dbReference>
<keyword evidence="5" id="KW-1185">Reference proteome</keyword>
<comment type="caution">
    <text evidence="4">The sequence shown here is derived from an EMBL/GenBank/DDBJ whole genome shotgun (WGS) entry which is preliminary data.</text>
</comment>
<keyword evidence="3" id="KW-0732">Signal</keyword>
<evidence type="ECO:0000256" key="2">
    <source>
        <dbReference type="ARBA" id="ARBA00022801"/>
    </source>
</evidence>
<accession>A0ABW3MFZ6</accession>
<protein>
    <submittedName>
        <fullName evidence="4">Ribonuclease domain-containing protein</fullName>
    </submittedName>
</protein>
<reference evidence="5" key="1">
    <citation type="journal article" date="2019" name="Int. J. Syst. Evol. Microbiol.">
        <title>The Global Catalogue of Microorganisms (GCM) 10K type strain sequencing project: providing services to taxonomists for standard genome sequencing and annotation.</title>
        <authorList>
            <consortium name="The Broad Institute Genomics Platform"/>
            <consortium name="The Broad Institute Genome Sequencing Center for Infectious Disease"/>
            <person name="Wu L."/>
            <person name="Ma J."/>
        </authorList>
    </citation>
    <scope>NUCLEOTIDE SEQUENCE [LARGE SCALE GENOMIC DNA]</scope>
    <source>
        <strain evidence="5">JCM 31486</strain>
    </source>
</reference>
<feature type="chain" id="PRO_5045261108" evidence="3">
    <location>
        <begin position="31"/>
        <end position="137"/>
    </location>
</feature>
<name>A0ABW3MFZ6_9PSEU</name>
<dbReference type="Pfam" id="PF00545">
    <property type="entry name" value="Ribonuclease"/>
    <property type="match status" value="1"/>
</dbReference>
<proteinExistence type="predicted"/>
<dbReference type="Proteomes" id="UP001597045">
    <property type="component" value="Unassembled WGS sequence"/>
</dbReference>
<evidence type="ECO:0000256" key="1">
    <source>
        <dbReference type="ARBA" id="ARBA00022722"/>
    </source>
</evidence>
<keyword evidence="2" id="KW-0378">Hydrolase</keyword>